<evidence type="ECO:0000256" key="8">
    <source>
        <dbReference type="SAM" id="Phobius"/>
    </source>
</evidence>
<keyword evidence="2 8" id="KW-0812">Transmembrane</keyword>
<evidence type="ECO:0000256" key="2">
    <source>
        <dbReference type="ARBA" id="ARBA00022692"/>
    </source>
</evidence>
<dbReference type="InterPro" id="IPR029787">
    <property type="entry name" value="Nucleotide_cyclase"/>
</dbReference>
<feature type="compositionally biased region" description="Polar residues" evidence="7">
    <location>
        <begin position="524"/>
        <end position="539"/>
    </location>
</feature>
<dbReference type="Pfam" id="PF00211">
    <property type="entry name" value="Guanylate_cyc"/>
    <property type="match status" value="1"/>
</dbReference>
<feature type="compositionally biased region" description="Acidic residues" evidence="7">
    <location>
        <begin position="1"/>
        <end position="17"/>
    </location>
</feature>
<gene>
    <name evidence="10" type="ORF">SEMRO_3162_G344640.1</name>
</gene>
<keyword evidence="11" id="KW-1185">Reference proteome</keyword>
<dbReference type="PANTHER" id="PTHR11920:SF335">
    <property type="entry name" value="GUANYLATE CYCLASE"/>
    <property type="match status" value="1"/>
</dbReference>
<dbReference type="GO" id="GO:0035556">
    <property type="term" value="P:intracellular signal transduction"/>
    <property type="evidence" value="ECO:0007669"/>
    <property type="project" value="InterPro"/>
</dbReference>
<evidence type="ECO:0000313" key="11">
    <source>
        <dbReference type="Proteomes" id="UP001153069"/>
    </source>
</evidence>
<organism evidence="10 11">
    <name type="scientific">Seminavis robusta</name>
    <dbReference type="NCBI Taxonomy" id="568900"/>
    <lineage>
        <taxon>Eukaryota</taxon>
        <taxon>Sar</taxon>
        <taxon>Stramenopiles</taxon>
        <taxon>Ochrophyta</taxon>
        <taxon>Bacillariophyta</taxon>
        <taxon>Bacillariophyceae</taxon>
        <taxon>Bacillariophycidae</taxon>
        <taxon>Naviculales</taxon>
        <taxon>Naviculaceae</taxon>
        <taxon>Seminavis</taxon>
    </lineage>
</organism>
<proteinExistence type="predicted"/>
<keyword evidence="3" id="KW-0547">Nucleotide-binding</keyword>
<keyword evidence="5 8" id="KW-0472">Membrane</keyword>
<dbReference type="Gene3D" id="3.30.70.1230">
    <property type="entry name" value="Nucleotide cyclase"/>
    <property type="match status" value="1"/>
</dbReference>
<dbReference type="AlphaFoldDB" id="A0A9N8F2V5"/>
<evidence type="ECO:0000256" key="1">
    <source>
        <dbReference type="ARBA" id="ARBA00004370"/>
    </source>
</evidence>
<evidence type="ECO:0000256" key="4">
    <source>
        <dbReference type="ARBA" id="ARBA00022989"/>
    </source>
</evidence>
<sequence>MNAPNQEDDCYVGDEDGSSVVSHSSNHTSAVGENQDVDPASAKNNDAENQRLAQKESQAVFRLKLVLLGLLAVAMVGVSVAVYAYVSNAEQSSFATAFHGDSTKMLEAFGSTLDQTLGAVDSFVTTLTSFAEATASEWPYVTLPHYGVRTSKIRSLSKAVALGQYHIVWPEQRETWENYSVANDGWVDEVLETQRHDPTFAGLNMPSYQISPVLFNNTQLPVPPNQELYLAYWQSAPMVPYFPPYNWDAYSSDYTLMPFLDEVLHQRRVVLSHVNNLLDRNNPYSEAAVEAANAWISGYVAPGDNAEEPWSNIYYPILDGAANQVEWNVTTNDSNDSNNSTVVAIFTVTFYWRDMIKDILPPGSDGMVAVFHNGDQCNQTFTYQVNGPDTVYLGPGDLHNPKYSEEQQSSTLNDLDTYSTRNSAYTGLPLTHSACPWVVTLYPSDTMEERFISNDPIIFAVMAMLIFAVTSLVFLVYDVYVERRQKKVLKTAVQSTAIVTSLFPNNVHDRLFHQDETKKEQKETIPTSTTTPEHNNTDNNQIADLYDNATILFADLAGFTAWSSNRTPAHVFELLETLYGAFDTIAKQRRVFKVETIGDCYLAVTGVPKPQKEHAVIMSKFASECMTAMGQLIHDKLVHRLGEDAVNLQFRVGLHSGPVTAGVIRGDRPRFQLFGDTVNTASRMESNSMPGRIQASLSTAELLIQAGKKAWVEEREGGIEAKGKGRLRTFWITPMSTKSSMTRSTLSVPQEEEAIQTVPDQIDVEGQFAE</sequence>
<dbReference type="OrthoDB" id="40333at2759"/>
<evidence type="ECO:0000256" key="5">
    <source>
        <dbReference type="ARBA" id="ARBA00023136"/>
    </source>
</evidence>
<feature type="region of interest" description="Disordered" evidence="7">
    <location>
        <begin position="1"/>
        <end position="51"/>
    </location>
</feature>
<feature type="transmembrane region" description="Helical" evidence="8">
    <location>
        <begin position="457"/>
        <end position="480"/>
    </location>
</feature>
<dbReference type="Proteomes" id="UP001153069">
    <property type="component" value="Unassembled WGS sequence"/>
</dbReference>
<dbReference type="GO" id="GO:0007168">
    <property type="term" value="P:receptor guanylyl cyclase signaling pathway"/>
    <property type="evidence" value="ECO:0007669"/>
    <property type="project" value="TreeGrafter"/>
</dbReference>
<dbReference type="GO" id="GO:0004383">
    <property type="term" value="F:guanylate cyclase activity"/>
    <property type="evidence" value="ECO:0007669"/>
    <property type="project" value="TreeGrafter"/>
</dbReference>
<evidence type="ECO:0000256" key="6">
    <source>
        <dbReference type="ARBA" id="ARBA00023239"/>
    </source>
</evidence>
<feature type="region of interest" description="Disordered" evidence="7">
    <location>
        <begin position="513"/>
        <end position="539"/>
    </location>
</feature>
<dbReference type="GO" id="GO:0001653">
    <property type="term" value="F:peptide receptor activity"/>
    <property type="evidence" value="ECO:0007669"/>
    <property type="project" value="TreeGrafter"/>
</dbReference>
<dbReference type="GO" id="GO:0005886">
    <property type="term" value="C:plasma membrane"/>
    <property type="evidence" value="ECO:0007669"/>
    <property type="project" value="TreeGrafter"/>
</dbReference>
<evidence type="ECO:0000259" key="9">
    <source>
        <dbReference type="PROSITE" id="PS50125"/>
    </source>
</evidence>
<evidence type="ECO:0000313" key="10">
    <source>
        <dbReference type="EMBL" id="CAB9530985.1"/>
    </source>
</evidence>
<protein>
    <submittedName>
        <fullName evidence="10">Receptor-type guanylate cyclase gcy</fullName>
    </submittedName>
</protein>
<feature type="domain" description="Guanylate cyclase" evidence="9">
    <location>
        <begin position="550"/>
        <end position="685"/>
    </location>
</feature>
<evidence type="ECO:0000256" key="7">
    <source>
        <dbReference type="SAM" id="MobiDB-lite"/>
    </source>
</evidence>
<dbReference type="SUPFAM" id="SSF55073">
    <property type="entry name" value="Nucleotide cyclase"/>
    <property type="match status" value="1"/>
</dbReference>
<keyword evidence="10" id="KW-0675">Receptor</keyword>
<dbReference type="PANTHER" id="PTHR11920">
    <property type="entry name" value="GUANYLYL CYCLASE"/>
    <property type="match status" value="1"/>
</dbReference>
<comment type="subcellular location">
    <subcellularLocation>
        <location evidence="1">Membrane</location>
    </subcellularLocation>
</comment>
<dbReference type="SMART" id="SM00044">
    <property type="entry name" value="CYCc"/>
    <property type="match status" value="1"/>
</dbReference>
<dbReference type="CDD" id="cd07302">
    <property type="entry name" value="CHD"/>
    <property type="match status" value="1"/>
</dbReference>
<name>A0A9N8F2V5_9STRA</name>
<dbReference type="InterPro" id="IPR001054">
    <property type="entry name" value="A/G_cyclase"/>
</dbReference>
<dbReference type="InterPro" id="IPR050401">
    <property type="entry name" value="Cyclic_nucleotide_synthase"/>
</dbReference>
<reference evidence="10" key="1">
    <citation type="submission" date="2020-06" db="EMBL/GenBank/DDBJ databases">
        <authorList>
            <consortium name="Plant Systems Biology data submission"/>
        </authorList>
    </citation>
    <scope>NUCLEOTIDE SEQUENCE</scope>
    <source>
        <strain evidence="10">D6</strain>
    </source>
</reference>
<comment type="caution">
    <text evidence="10">The sequence shown here is derived from an EMBL/GenBank/DDBJ whole genome shotgun (WGS) entry which is preliminary data.</text>
</comment>
<keyword evidence="4 8" id="KW-1133">Transmembrane helix</keyword>
<feature type="compositionally biased region" description="Low complexity" evidence="7">
    <location>
        <begin position="18"/>
        <end position="29"/>
    </location>
</feature>
<dbReference type="GO" id="GO:0000166">
    <property type="term" value="F:nucleotide binding"/>
    <property type="evidence" value="ECO:0007669"/>
    <property type="project" value="UniProtKB-KW"/>
</dbReference>
<evidence type="ECO:0000256" key="3">
    <source>
        <dbReference type="ARBA" id="ARBA00022741"/>
    </source>
</evidence>
<dbReference type="PROSITE" id="PS50125">
    <property type="entry name" value="GUANYLATE_CYCLASE_2"/>
    <property type="match status" value="1"/>
</dbReference>
<keyword evidence="6" id="KW-0456">Lyase</keyword>
<dbReference type="EMBL" id="CAICTM010003160">
    <property type="protein sequence ID" value="CAB9530985.1"/>
    <property type="molecule type" value="Genomic_DNA"/>
</dbReference>
<accession>A0A9N8F2V5</accession>
<feature type="transmembrane region" description="Helical" evidence="8">
    <location>
        <begin position="65"/>
        <end position="86"/>
    </location>
</feature>
<feature type="compositionally biased region" description="Basic and acidic residues" evidence="7">
    <location>
        <begin position="513"/>
        <end position="523"/>
    </location>
</feature>
<dbReference type="GO" id="GO:0004016">
    <property type="term" value="F:adenylate cyclase activity"/>
    <property type="evidence" value="ECO:0007669"/>
    <property type="project" value="TreeGrafter"/>
</dbReference>